<feature type="region of interest" description="Disordered" evidence="10">
    <location>
        <begin position="1351"/>
        <end position="1518"/>
    </location>
</feature>
<dbReference type="GO" id="GO:0042393">
    <property type="term" value="F:histone binding"/>
    <property type="evidence" value="ECO:0007669"/>
    <property type="project" value="TreeGrafter"/>
</dbReference>
<dbReference type="InterPro" id="IPR001650">
    <property type="entry name" value="Helicase_C-like"/>
</dbReference>
<name>A0A6G1I6V5_9PEZI</name>
<dbReference type="InterPro" id="IPR019786">
    <property type="entry name" value="Zinc_finger_PHD-type_CS"/>
</dbReference>
<feature type="region of interest" description="Disordered" evidence="10">
    <location>
        <begin position="1"/>
        <end position="66"/>
    </location>
</feature>
<keyword evidence="3" id="KW-0479">Metal-binding</keyword>
<dbReference type="GO" id="GO:0000785">
    <property type="term" value="C:chromatin"/>
    <property type="evidence" value="ECO:0007669"/>
    <property type="project" value="TreeGrafter"/>
</dbReference>
<dbReference type="PROSITE" id="PS01359">
    <property type="entry name" value="ZF_PHD_1"/>
    <property type="match status" value="1"/>
</dbReference>
<dbReference type="Pfam" id="PF15446">
    <property type="entry name" value="zf-PHD-like"/>
    <property type="match status" value="1"/>
</dbReference>
<dbReference type="SMART" id="SM00249">
    <property type="entry name" value="PHD"/>
    <property type="match status" value="2"/>
</dbReference>
<comment type="subunit">
    <text evidence="2">Component of the NuA4 histone acetyltransferase complex.</text>
</comment>
<dbReference type="InterPro" id="IPR016197">
    <property type="entry name" value="Chromo-like_dom_sf"/>
</dbReference>
<dbReference type="InterPro" id="IPR041684">
    <property type="entry name" value="Znf-PHD-like"/>
</dbReference>
<dbReference type="SUPFAM" id="SSF52540">
    <property type="entry name" value="P-loop containing nucleoside triphosphate hydrolases"/>
    <property type="match status" value="2"/>
</dbReference>
<evidence type="ECO:0000256" key="10">
    <source>
        <dbReference type="SAM" id="MobiDB-lite"/>
    </source>
</evidence>
<dbReference type="InterPro" id="IPR055565">
    <property type="entry name" value="DUF7141"/>
</dbReference>
<keyword evidence="9" id="KW-0539">Nucleus</keyword>
<dbReference type="Pfam" id="PF00176">
    <property type="entry name" value="SNF2-rel_dom"/>
    <property type="match status" value="1"/>
</dbReference>
<feature type="compositionally biased region" description="Basic and acidic residues" evidence="10">
    <location>
        <begin position="1480"/>
        <end position="1491"/>
    </location>
</feature>
<feature type="region of interest" description="Disordered" evidence="10">
    <location>
        <begin position="295"/>
        <end position="314"/>
    </location>
</feature>
<feature type="region of interest" description="Disordered" evidence="10">
    <location>
        <begin position="209"/>
        <end position="262"/>
    </location>
</feature>
<keyword evidence="5" id="KW-0863">Zinc-finger</keyword>
<dbReference type="SMART" id="SM00487">
    <property type="entry name" value="DEXDc"/>
    <property type="match status" value="1"/>
</dbReference>
<dbReference type="GO" id="GO:0140658">
    <property type="term" value="F:ATP-dependent chromatin remodeler activity"/>
    <property type="evidence" value="ECO:0007669"/>
    <property type="project" value="TreeGrafter"/>
</dbReference>
<dbReference type="GO" id="GO:0003677">
    <property type="term" value="F:DNA binding"/>
    <property type="evidence" value="ECO:0007669"/>
    <property type="project" value="TreeGrafter"/>
</dbReference>
<dbReference type="Proteomes" id="UP000799640">
    <property type="component" value="Unassembled WGS sequence"/>
</dbReference>
<dbReference type="Gene3D" id="3.30.40.10">
    <property type="entry name" value="Zinc/RING finger domain, C3HC4 (zinc finger)"/>
    <property type="match status" value="1"/>
</dbReference>
<keyword evidence="7" id="KW-0862">Zinc</keyword>
<protein>
    <recommendedName>
        <fullName evidence="15">Chromatin remodeling complex subunit</fullName>
    </recommendedName>
</protein>
<dbReference type="PROSITE" id="PS51192">
    <property type="entry name" value="HELICASE_ATP_BIND_1"/>
    <property type="match status" value="1"/>
</dbReference>
<accession>A0A6G1I6V5</accession>
<feature type="compositionally biased region" description="Acidic residues" evidence="10">
    <location>
        <begin position="1387"/>
        <end position="1402"/>
    </location>
</feature>
<evidence type="ECO:0000256" key="9">
    <source>
        <dbReference type="ARBA" id="ARBA00023242"/>
    </source>
</evidence>
<keyword evidence="8" id="KW-0067">ATP-binding</keyword>
<keyword evidence="4" id="KW-0547">Nucleotide-binding</keyword>
<evidence type="ECO:0000256" key="1">
    <source>
        <dbReference type="ARBA" id="ARBA00004123"/>
    </source>
</evidence>
<feature type="domain" description="Helicase C-terminal" evidence="12">
    <location>
        <begin position="1072"/>
        <end position="1231"/>
    </location>
</feature>
<evidence type="ECO:0000256" key="6">
    <source>
        <dbReference type="ARBA" id="ARBA00022801"/>
    </source>
</evidence>
<proteinExistence type="predicted"/>
<dbReference type="Gene3D" id="3.40.50.10810">
    <property type="entry name" value="Tandem AAA-ATPase domain"/>
    <property type="match status" value="1"/>
</dbReference>
<dbReference type="InterPro" id="IPR000330">
    <property type="entry name" value="SNF2_N"/>
</dbReference>
<dbReference type="PANTHER" id="PTHR45623:SF17">
    <property type="entry name" value="CHROMODOMAIN-HELICASE-DNA-BINDING PROTEIN 3-RELATED"/>
    <property type="match status" value="1"/>
</dbReference>
<feature type="domain" description="Helicase ATP-binding" evidence="11">
    <location>
        <begin position="769"/>
        <end position="940"/>
    </location>
</feature>
<dbReference type="SUPFAM" id="SSF54160">
    <property type="entry name" value="Chromo domain-like"/>
    <property type="match status" value="1"/>
</dbReference>
<feature type="compositionally biased region" description="Low complexity" evidence="10">
    <location>
        <begin position="1"/>
        <end position="17"/>
    </location>
</feature>
<dbReference type="EMBL" id="ML996689">
    <property type="protein sequence ID" value="KAF2403777.1"/>
    <property type="molecule type" value="Genomic_DNA"/>
</dbReference>
<feature type="region of interest" description="Disordered" evidence="10">
    <location>
        <begin position="174"/>
        <end position="194"/>
    </location>
</feature>
<evidence type="ECO:0000256" key="5">
    <source>
        <dbReference type="ARBA" id="ARBA00022771"/>
    </source>
</evidence>
<dbReference type="GO" id="GO:0008270">
    <property type="term" value="F:zinc ion binding"/>
    <property type="evidence" value="ECO:0007669"/>
    <property type="project" value="UniProtKB-KW"/>
</dbReference>
<dbReference type="GO" id="GO:0005524">
    <property type="term" value="F:ATP binding"/>
    <property type="evidence" value="ECO:0007669"/>
    <property type="project" value="UniProtKB-KW"/>
</dbReference>
<dbReference type="InterPro" id="IPR011011">
    <property type="entry name" value="Znf_FYVE_PHD"/>
</dbReference>
<dbReference type="InterPro" id="IPR013083">
    <property type="entry name" value="Znf_RING/FYVE/PHD"/>
</dbReference>
<feature type="region of interest" description="Disordered" evidence="10">
    <location>
        <begin position="271"/>
        <end position="290"/>
    </location>
</feature>
<keyword evidence="14" id="KW-1185">Reference proteome</keyword>
<dbReference type="InterPro" id="IPR001965">
    <property type="entry name" value="Znf_PHD"/>
</dbReference>
<evidence type="ECO:0000256" key="2">
    <source>
        <dbReference type="ARBA" id="ARBA00011353"/>
    </source>
</evidence>
<dbReference type="PANTHER" id="PTHR45623">
    <property type="entry name" value="CHROMODOMAIN-HELICASE-DNA-BINDING PROTEIN 3-RELATED-RELATED"/>
    <property type="match status" value="1"/>
</dbReference>
<reference evidence="13" key="1">
    <citation type="journal article" date="2020" name="Stud. Mycol.">
        <title>101 Dothideomycetes genomes: a test case for predicting lifestyles and emergence of pathogens.</title>
        <authorList>
            <person name="Haridas S."/>
            <person name="Albert R."/>
            <person name="Binder M."/>
            <person name="Bloem J."/>
            <person name="Labutti K."/>
            <person name="Salamov A."/>
            <person name="Andreopoulos B."/>
            <person name="Baker S."/>
            <person name="Barry K."/>
            <person name="Bills G."/>
            <person name="Bluhm B."/>
            <person name="Cannon C."/>
            <person name="Castanera R."/>
            <person name="Culley D."/>
            <person name="Daum C."/>
            <person name="Ezra D."/>
            <person name="Gonzalez J."/>
            <person name="Henrissat B."/>
            <person name="Kuo A."/>
            <person name="Liang C."/>
            <person name="Lipzen A."/>
            <person name="Lutzoni F."/>
            <person name="Magnuson J."/>
            <person name="Mondo S."/>
            <person name="Nolan M."/>
            <person name="Ohm R."/>
            <person name="Pangilinan J."/>
            <person name="Park H.-J."/>
            <person name="Ramirez L."/>
            <person name="Alfaro M."/>
            <person name="Sun H."/>
            <person name="Tritt A."/>
            <person name="Yoshinaga Y."/>
            <person name="Zwiers L.-H."/>
            <person name="Turgeon B."/>
            <person name="Goodwin S."/>
            <person name="Spatafora J."/>
            <person name="Crous P."/>
            <person name="Grigoriev I."/>
        </authorList>
    </citation>
    <scope>NUCLEOTIDE SEQUENCE</scope>
    <source>
        <strain evidence="13">CBS 262.69</strain>
    </source>
</reference>
<dbReference type="InterPro" id="IPR038718">
    <property type="entry name" value="SNF2-like_sf"/>
</dbReference>
<feature type="region of interest" description="Disordered" evidence="10">
    <location>
        <begin position="474"/>
        <end position="495"/>
    </location>
</feature>
<dbReference type="GO" id="GO:0016887">
    <property type="term" value="F:ATP hydrolysis activity"/>
    <property type="evidence" value="ECO:0007669"/>
    <property type="project" value="TreeGrafter"/>
</dbReference>
<dbReference type="CDD" id="cd18793">
    <property type="entry name" value="SF2_C_SNF"/>
    <property type="match status" value="1"/>
</dbReference>
<dbReference type="Pfam" id="PF23615">
    <property type="entry name" value="Chromo_MIT1"/>
    <property type="match status" value="1"/>
</dbReference>
<evidence type="ECO:0000313" key="13">
    <source>
        <dbReference type="EMBL" id="KAF2403777.1"/>
    </source>
</evidence>
<dbReference type="OrthoDB" id="5857104at2759"/>
<dbReference type="PROSITE" id="PS51194">
    <property type="entry name" value="HELICASE_CTER"/>
    <property type="match status" value="1"/>
</dbReference>
<evidence type="ECO:0000313" key="14">
    <source>
        <dbReference type="Proteomes" id="UP000799640"/>
    </source>
</evidence>
<feature type="compositionally biased region" description="Basic and acidic residues" evidence="10">
    <location>
        <begin position="46"/>
        <end position="60"/>
    </location>
</feature>
<sequence length="1518" mass="172367">MARNTASPRSQASSARQGTPSHPPSSRSSPLFVEEGPITIESSNESYHEQGEHGEDKDEAYSADEEIEEMEVENLHDADELIADPVDDNAIEVARRQLIGVVIQEPKGFNREEYEVIPNADKVVKVLREHITDEDISYDVRFGDTHEERAPVAKLLTLPAGERILEAFHSHSLSSNSSISSASPDSSDSDLPLHPRSLRLFDMVETRRKPKRVQRPEYVDSASLITSEDELAQPSARRSPKRKVVSDDEDADSVEVSTERFATRSKRVLRPSAVRTTRSPRSSTRLQSYEELNLDSDLDSDDMPRKRNLRGNKRRRLVSLNDDVGTRRSGRTTRARKNMAEINVDDPYQPESDAEIRPPGPPKVPSAREIFQPVKRGDPFRERHQEACSSCGTHDNASSLVFCQGCSLTYHKACLGPRNRREHLVTKVADDNFVLQCRRCINAYQSKNHIAPSLAMCTGCHELGPSCAPFRARKTAAQEQKEREENDGVDPITPVDPTLINNPENVLFRCVHCSRAWHFHHLPALGSHAMDVDMSDSERATARFEEYKAEWQCKECIQMPAKVGGLIAWRLADRETVVSPEWGPDDINQDQLEYLIKWDGMSYFRAEWRPGAWVWGVTATIMRKAFFKNSNGPKLTAEEAIPEAYLRIDIVLDVEYSNIVDISTPEIDKARVKEVSRALIKYKGLGYEDALWEDVPTPDDVDRWADFVTAYNDWVLGRHLRMPSRKDLKARIQKLRATKFEELELEKQPENMTGGELMKYQVDGLNWIFFQWHRQKNAILADEMGLGKTIQIIAFMAMMVHNHDVWPFLIVVPNSTCANWRREIKLWAPELRVVTFFGGALDRKMVYDYELFPENSDQLRCHVVVTSYEAIADDSAQHFFRKVPWQALIADEGQRLKNDQAIAYTKLKQLKIPFRMLLTGTPLQNNTRELFNLLQFLDPENNAALMEKEFEDMNKENIAKLHDLIRPLILRRTKAQVLTFLPPMAQIIIPVSMSVLQRRLYKSILEKNPGLLKSLFIKTEGKIDRANMNNILMQLRKCLCHPFIYSEQIEERGLDPVTMHNNLVEASAKLQLLQILLPKLKENGHRVLIFSQFLGNITIMEDFLTGMEMQYRRLDGMMSSLSKQKCIDEYNAPDSPIFAFLLSTRAGGVGINLATADTVIIMDPDFNPHQDIQAISRAHRIGQKKKVLCIQLVTRNSAEEKILQIGRKKMVLDHVIVQQLDEKDLEEQDVESILRYGAKELFDDSATVKDIRYDSAAVDKFLDRSQIENTRTGDDKSAESQFSFARVWANDNFEDSLQASEAEDNIDSGVWAKIIKERERAAALEAANHREVLGRGKRARGHVDYNTHEAMLDSPAKPKLALSKGKHRASQGSDSDTDFHEDNEPPSADEYELDDMLPEFDEVPPLPFDALDGNPTSYDGGILPDRSAMPKYLPAHHAPANRSASPTKKAVKPSKKYSMLPAKTYESYEPSAKSTGKPTESGEKSSSSEKPARKKPVHWTVLERERKGGSSRRPPSFQ</sequence>
<gene>
    <name evidence="13" type="ORF">EJ06DRAFT_527376</name>
</gene>
<dbReference type="InterPro" id="IPR014001">
    <property type="entry name" value="Helicase_ATP-bd"/>
</dbReference>
<evidence type="ECO:0000256" key="4">
    <source>
        <dbReference type="ARBA" id="ARBA00022741"/>
    </source>
</evidence>
<dbReference type="SUPFAM" id="SSF57903">
    <property type="entry name" value="FYVE/PHD zinc finger"/>
    <property type="match status" value="1"/>
</dbReference>
<dbReference type="InterPro" id="IPR027417">
    <property type="entry name" value="P-loop_NTPase"/>
</dbReference>
<evidence type="ECO:0000256" key="7">
    <source>
        <dbReference type="ARBA" id="ARBA00022833"/>
    </source>
</evidence>
<dbReference type="GO" id="GO:0005634">
    <property type="term" value="C:nucleus"/>
    <property type="evidence" value="ECO:0007669"/>
    <property type="project" value="UniProtKB-SubCell"/>
</dbReference>
<comment type="subcellular location">
    <subcellularLocation>
        <location evidence="1">Nucleus</location>
    </subcellularLocation>
</comment>
<feature type="compositionally biased region" description="Low complexity" evidence="10">
    <location>
        <begin position="271"/>
        <end position="285"/>
    </location>
</feature>
<evidence type="ECO:0000256" key="3">
    <source>
        <dbReference type="ARBA" id="ARBA00022723"/>
    </source>
</evidence>
<dbReference type="Gene3D" id="3.40.50.300">
    <property type="entry name" value="P-loop containing nucleotide triphosphate hydrolases"/>
    <property type="match status" value="1"/>
</dbReference>
<feature type="region of interest" description="Disordered" evidence="10">
    <location>
        <begin position="345"/>
        <end position="366"/>
    </location>
</feature>
<dbReference type="SMART" id="SM00490">
    <property type="entry name" value="HELICc"/>
    <property type="match status" value="1"/>
</dbReference>
<dbReference type="Pfam" id="PF00271">
    <property type="entry name" value="Helicase_C"/>
    <property type="match status" value="1"/>
</dbReference>
<dbReference type="InterPro" id="IPR049730">
    <property type="entry name" value="SNF2/RAD54-like_C"/>
</dbReference>
<evidence type="ECO:0000259" key="12">
    <source>
        <dbReference type="PROSITE" id="PS51194"/>
    </source>
</evidence>
<evidence type="ECO:0000256" key="8">
    <source>
        <dbReference type="ARBA" id="ARBA00022840"/>
    </source>
</evidence>
<dbReference type="InterPro" id="IPR056616">
    <property type="entry name" value="Chromo_MIT1"/>
</dbReference>
<evidence type="ECO:0000259" key="11">
    <source>
        <dbReference type="PROSITE" id="PS51192"/>
    </source>
</evidence>
<dbReference type="GO" id="GO:0003682">
    <property type="term" value="F:chromatin binding"/>
    <property type="evidence" value="ECO:0007669"/>
    <property type="project" value="TreeGrafter"/>
</dbReference>
<dbReference type="Pfam" id="PF23614">
    <property type="entry name" value="DUF7141"/>
    <property type="match status" value="1"/>
</dbReference>
<evidence type="ECO:0008006" key="15">
    <source>
        <dbReference type="Google" id="ProtNLM"/>
    </source>
</evidence>
<keyword evidence="6" id="KW-0378">Hydrolase</keyword>
<organism evidence="13 14">
    <name type="scientific">Trichodelitschia bisporula</name>
    <dbReference type="NCBI Taxonomy" id="703511"/>
    <lineage>
        <taxon>Eukaryota</taxon>
        <taxon>Fungi</taxon>
        <taxon>Dikarya</taxon>
        <taxon>Ascomycota</taxon>
        <taxon>Pezizomycotina</taxon>
        <taxon>Dothideomycetes</taxon>
        <taxon>Dothideomycetes incertae sedis</taxon>
        <taxon>Phaeotrichales</taxon>
        <taxon>Phaeotrichaceae</taxon>
        <taxon>Trichodelitschia</taxon>
    </lineage>
</organism>